<organism evidence="14 15">
    <name type="scientific">Sphaerosporella brunnea</name>
    <dbReference type="NCBI Taxonomy" id="1250544"/>
    <lineage>
        <taxon>Eukaryota</taxon>
        <taxon>Fungi</taxon>
        <taxon>Dikarya</taxon>
        <taxon>Ascomycota</taxon>
        <taxon>Pezizomycotina</taxon>
        <taxon>Pezizomycetes</taxon>
        <taxon>Pezizales</taxon>
        <taxon>Pyronemataceae</taxon>
        <taxon>Sphaerosporella</taxon>
    </lineage>
</organism>
<evidence type="ECO:0000256" key="8">
    <source>
        <dbReference type="ARBA" id="ARBA00022884"/>
    </source>
</evidence>
<evidence type="ECO:0000313" key="15">
    <source>
        <dbReference type="Proteomes" id="UP000326924"/>
    </source>
</evidence>
<dbReference type="AlphaFoldDB" id="A0A5J5F4E1"/>
<dbReference type="CDD" id="cd18787">
    <property type="entry name" value="SF2_C_DEAD"/>
    <property type="match status" value="1"/>
</dbReference>
<feature type="compositionally biased region" description="Basic and acidic residues" evidence="11">
    <location>
        <begin position="615"/>
        <end position="626"/>
    </location>
</feature>
<sequence>MPAPAHIRLPANGNASGPPPKQKNNSRLTKSLKRKRGEEEIAKLSGAVAAFDLKAASLFSELPLTRQTAMALDKSHFKTLTDIQRKAIPLALKGRDVLGAAKTGSGKTLAFLIPVLENLWRAQWNTLDGVGALIISPTRELATQIFDVLRKIGREHTFSAGLVIGGKKLKEEQDALHRMNIVVCTPGRMLQHMDQTVGLNFENLQMLVLDEADRILDMGFRKTLDALIANLPKERQTLLFSATQTKSVSDLARLSLKDPEYVAVHETADSATPAKLEQFYMVVPLHEKLDTLFAFLRNHLTAKIMVFMSSCKQVRYVYETFRQLHIGIPLLHLHGKQKQTARTEITAKFLAAKNSCLFATDVVARGLDFPAVDWVIQLDAPEDPETYIHRVGRTARFEKTGRALLFLCPSEEAGITARLETKKVPIVRVNAKQSKKKEIKTQLQNLCFKDPELKYLGQKAFVSYIRSISIQKDRESFKLQEYPLEEFAASLGLPGQPRIRGLKTADLEKIKERKNLPRALRKLAEAAEESDSSDEDDEEGGAKKKEEQKKVRTKHDKMVERTNQNVLAGHYRNLVADNGASDDEADFLQVKRTGYDTSSEESGDEESEEEEEGEQKEVKKIVAGPDGKEILIDSKRREKLLTSKKKLAALKSKGQKFRFDEEGNPHALYELQDESAFHAAGAPEVQRKQFVEEEGKKVKVADVEDRELAREKKRIKKEKRKQREREEIEGEVEHGIQLHDKLELPDWSDNDQEESGVALEEEKRQERPSKKRKKEKRKAIEAEDEPETLEDLEALAAGLLE</sequence>
<dbReference type="InterPro" id="IPR027417">
    <property type="entry name" value="P-loop_NTPase"/>
</dbReference>
<accession>A0A5J5F4E1</accession>
<dbReference type="Pfam" id="PF00270">
    <property type="entry name" value="DEAD"/>
    <property type="match status" value="1"/>
</dbReference>
<name>A0A5J5F4E1_9PEZI</name>
<comment type="catalytic activity">
    <reaction evidence="10">
        <text>ATP + H2O = ADP + phosphate + H(+)</text>
        <dbReference type="Rhea" id="RHEA:13065"/>
        <dbReference type="ChEBI" id="CHEBI:15377"/>
        <dbReference type="ChEBI" id="CHEBI:15378"/>
        <dbReference type="ChEBI" id="CHEBI:30616"/>
        <dbReference type="ChEBI" id="CHEBI:43474"/>
        <dbReference type="ChEBI" id="CHEBI:456216"/>
        <dbReference type="EC" id="3.6.4.13"/>
    </reaction>
</comment>
<dbReference type="OrthoDB" id="10259640at2759"/>
<proteinExistence type="inferred from homology"/>
<evidence type="ECO:0000256" key="2">
    <source>
        <dbReference type="ARBA" id="ARBA00022517"/>
    </source>
</evidence>
<dbReference type="InterPro" id="IPR001650">
    <property type="entry name" value="Helicase_C-like"/>
</dbReference>
<keyword evidence="3" id="KW-0698">rRNA processing</keyword>
<dbReference type="SMART" id="SM00490">
    <property type="entry name" value="HELICc"/>
    <property type="match status" value="1"/>
</dbReference>
<feature type="compositionally biased region" description="Basic residues" evidence="11">
    <location>
        <begin position="711"/>
        <end position="720"/>
    </location>
</feature>
<comment type="caution">
    <text evidence="14">The sequence shown here is derived from an EMBL/GenBank/DDBJ whole genome shotgun (WGS) entry which is preliminary data.</text>
</comment>
<dbReference type="GO" id="GO:0003724">
    <property type="term" value="F:RNA helicase activity"/>
    <property type="evidence" value="ECO:0007669"/>
    <property type="project" value="UniProtKB-EC"/>
</dbReference>
<dbReference type="Gene3D" id="3.40.50.300">
    <property type="entry name" value="P-loop containing nucleotide triphosphate hydrolases"/>
    <property type="match status" value="2"/>
</dbReference>
<dbReference type="SMART" id="SM01178">
    <property type="entry name" value="DUF4217"/>
    <property type="match status" value="1"/>
</dbReference>
<feature type="compositionally biased region" description="Acidic residues" evidence="11">
    <location>
        <begin position="782"/>
        <end position="793"/>
    </location>
</feature>
<dbReference type="SUPFAM" id="SSF52540">
    <property type="entry name" value="P-loop containing nucleoside triphosphate hydrolases"/>
    <property type="match status" value="1"/>
</dbReference>
<feature type="compositionally biased region" description="Acidic residues" evidence="11">
    <location>
        <begin position="598"/>
        <end position="614"/>
    </location>
</feature>
<dbReference type="EMBL" id="VXIS01000040">
    <property type="protein sequence ID" value="KAA8911042.1"/>
    <property type="molecule type" value="Genomic_DNA"/>
</dbReference>
<keyword evidence="9" id="KW-0539">Nucleus</keyword>
<keyword evidence="8 10" id="KW-0694">RNA-binding</keyword>
<dbReference type="PROSITE" id="PS51194">
    <property type="entry name" value="HELICASE_CTER"/>
    <property type="match status" value="1"/>
</dbReference>
<evidence type="ECO:0000256" key="6">
    <source>
        <dbReference type="ARBA" id="ARBA00022806"/>
    </source>
</evidence>
<comment type="similarity">
    <text evidence="10">Belongs to the DEAD box helicase family.</text>
</comment>
<evidence type="ECO:0000256" key="9">
    <source>
        <dbReference type="ARBA" id="ARBA00023242"/>
    </source>
</evidence>
<evidence type="ECO:0000256" key="3">
    <source>
        <dbReference type="ARBA" id="ARBA00022552"/>
    </source>
</evidence>
<comment type="function">
    <text evidence="10">RNA helicase.</text>
</comment>
<dbReference type="InterPro" id="IPR011545">
    <property type="entry name" value="DEAD/DEAH_box_helicase_dom"/>
</dbReference>
<comment type="domain">
    <text evidence="10">The Q motif is unique to and characteristic of the DEAD box family of RNA helicases and controls ATP binding and hydrolysis.</text>
</comment>
<keyword evidence="4 10" id="KW-0547">Nucleotide-binding</keyword>
<dbReference type="CDD" id="cd17941">
    <property type="entry name" value="DEADc_DDX10"/>
    <property type="match status" value="1"/>
</dbReference>
<evidence type="ECO:0000259" key="13">
    <source>
        <dbReference type="PROSITE" id="PS51194"/>
    </source>
</evidence>
<dbReference type="InterPro" id="IPR014001">
    <property type="entry name" value="Helicase_ATP-bd"/>
</dbReference>
<dbReference type="SMART" id="SM00487">
    <property type="entry name" value="DEXDc"/>
    <property type="match status" value="1"/>
</dbReference>
<evidence type="ECO:0000256" key="1">
    <source>
        <dbReference type="ARBA" id="ARBA00004604"/>
    </source>
</evidence>
<dbReference type="PANTHER" id="PTHR24031">
    <property type="entry name" value="RNA HELICASE"/>
    <property type="match status" value="1"/>
</dbReference>
<dbReference type="Proteomes" id="UP000326924">
    <property type="component" value="Unassembled WGS sequence"/>
</dbReference>
<dbReference type="InterPro" id="IPR025313">
    <property type="entry name" value="SPB4-like_CTE"/>
</dbReference>
<feature type="region of interest" description="Disordered" evidence="11">
    <location>
        <begin position="1"/>
        <end position="29"/>
    </location>
</feature>
<keyword evidence="2" id="KW-0690">Ribosome biogenesis</keyword>
<keyword evidence="6 10" id="KW-0347">Helicase</keyword>
<evidence type="ECO:0000313" key="14">
    <source>
        <dbReference type="EMBL" id="KAA8911042.1"/>
    </source>
</evidence>
<feature type="compositionally biased region" description="Acidic residues" evidence="11">
    <location>
        <begin position="526"/>
        <end position="539"/>
    </location>
</feature>
<feature type="region of interest" description="Disordered" evidence="11">
    <location>
        <begin position="523"/>
        <end position="626"/>
    </location>
</feature>
<dbReference type="Pfam" id="PF13959">
    <property type="entry name" value="CTE_SPB4"/>
    <property type="match status" value="1"/>
</dbReference>
<dbReference type="InterPro" id="IPR000629">
    <property type="entry name" value="RNA-helicase_DEAD-box_CS"/>
</dbReference>
<keyword evidence="5 10" id="KW-0378">Hydrolase</keyword>
<comment type="subcellular location">
    <subcellularLocation>
        <location evidence="1">Nucleus</location>
        <location evidence="1">Nucleolus</location>
    </subcellularLocation>
</comment>
<evidence type="ECO:0000256" key="5">
    <source>
        <dbReference type="ARBA" id="ARBA00022801"/>
    </source>
</evidence>
<evidence type="ECO:0000256" key="7">
    <source>
        <dbReference type="ARBA" id="ARBA00022840"/>
    </source>
</evidence>
<feature type="domain" description="Helicase C-terminal" evidence="13">
    <location>
        <begin position="288"/>
        <end position="447"/>
    </location>
</feature>
<dbReference type="GO" id="GO:0003723">
    <property type="term" value="F:RNA binding"/>
    <property type="evidence" value="ECO:0007669"/>
    <property type="project" value="UniProtKB-UniRule"/>
</dbReference>
<keyword evidence="15" id="KW-1185">Reference proteome</keyword>
<dbReference type="FunCoup" id="A0A5J5F4E1">
    <property type="interactions" value="1095"/>
</dbReference>
<dbReference type="GO" id="GO:0006364">
    <property type="term" value="P:rRNA processing"/>
    <property type="evidence" value="ECO:0007669"/>
    <property type="project" value="UniProtKB-KW"/>
</dbReference>
<evidence type="ECO:0000256" key="11">
    <source>
        <dbReference type="SAM" id="MobiDB-lite"/>
    </source>
</evidence>
<evidence type="ECO:0000259" key="12">
    <source>
        <dbReference type="PROSITE" id="PS51192"/>
    </source>
</evidence>
<feature type="compositionally biased region" description="Basic and acidic residues" evidence="11">
    <location>
        <begin position="540"/>
        <end position="560"/>
    </location>
</feature>
<feature type="compositionally biased region" description="Basic and acidic residues" evidence="11">
    <location>
        <begin position="721"/>
        <end position="744"/>
    </location>
</feature>
<evidence type="ECO:0000256" key="10">
    <source>
        <dbReference type="RuleBase" id="RU365068"/>
    </source>
</evidence>
<dbReference type="GO" id="GO:0005524">
    <property type="term" value="F:ATP binding"/>
    <property type="evidence" value="ECO:0007669"/>
    <property type="project" value="UniProtKB-UniRule"/>
</dbReference>
<dbReference type="GO" id="GO:0016887">
    <property type="term" value="F:ATP hydrolysis activity"/>
    <property type="evidence" value="ECO:0007669"/>
    <property type="project" value="RHEA"/>
</dbReference>
<dbReference type="InParanoid" id="A0A5J5F4E1"/>
<dbReference type="Pfam" id="PF00271">
    <property type="entry name" value="Helicase_C"/>
    <property type="match status" value="1"/>
</dbReference>
<keyword evidence="7 10" id="KW-0067">ATP-binding</keyword>
<reference evidence="14 15" key="1">
    <citation type="submission" date="2019-09" db="EMBL/GenBank/DDBJ databases">
        <title>Draft genome of the ectomycorrhizal ascomycete Sphaerosporella brunnea.</title>
        <authorList>
            <consortium name="DOE Joint Genome Institute"/>
            <person name="Benucci G.M."/>
            <person name="Marozzi G."/>
            <person name="Antonielli L."/>
            <person name="Sanchez S."/>
            <person name="Marco P."/>
            <person name="Wang X."/>
            <person name="Falini L.B."/>
            <person name="Barry K."/>
            <person name="Haridas S."/>
            <person name="Lipzen A."/>
            <person name="Labutti K."/>
            <person name="Grigoriev I.V."/>
            <person name="Murat C."/>
            <person name="Martin F."/>
            <person name="Albertini E."/>
            <person name="Donnini D."/>
            <person name="Bonito G."/>
        </authorList>
    </citation>
    <scope>NUCLEOTIDE SEQUENCE [LARGE SCALE GENOMIC DNA]</scope>
    <source>
        <strain evidence="14 15">Sb_GMNB300</strain>
    </source>
</reference>
<dbReference type="PROSITE" id="PS51192">
    <property type="entry name" value="HELICASE_ATP_BIND_1"/>
    <property type="match status" value="1"/>
</dbReference>
<dbReference type="EC" id="3.6.4.13" evidence="10"/>
<protein>
    <recommendedName>
        <fullName evidence="10">ATP-dependent RNA helicase</fullName>
        <ecNumber evidence="10">3.6.4.13</ecNumber>
    </recommendedName>
</protein>
<dbReference type="PROSITE" id="PS00039">
    <property type="entry name" value="DEAD_ATP_HELICASE"/>
    <property type="match status" value="1"/>
</dbReference>
<dbReference type="GO" id="GO:0005730">
    <property type="term" value="C:nucleolus"/>
    <property type="evidence" value="ECO:0007669"/>
    <property type="project" value="UniProtKB-SubCell"/>
</dbReference>
<evidence type="ECO:0000256" key="4">
    <source>
        <dbReference type="ARBA" id="ARBA00022741"/>
    </source>
</evidence>
<feature type="domain" description="Helicase ATP-binding" evidence="12">
    <location>
        <begin position="88"/>
        <end position="262"/>
    </location>
</feature>
<gene>
    <name evidence="14" type="ORF">FN846DRAFT_792668</name>
</gene>
<feature type="region of interest" description="Disordered" evidence="11">
    <location>
        <begin position="709"/>
        <end position="801"/>
    </location>
</feature>